<comment type="caution">
    <text evidence="1">The sequence shown here is derived from an EMBL/GenBank/DDBJ whole genome shotgun (WGS) entry which is preliminary data.</text>
</comment>
<protein>
    <submittedName>
        <fullName evidence="1">Uncharacterized protein</fullName>
    </submittedName>
</protein>
<organism evidence="1 2">
    <name type="scientific">Liparis tanakae</name>
    <name type="common">Tanaka's snailfish</name>
    <dbReference type="NCBI Taxonomy" id="230148"/>
    <lineage>
        <taxon>Eukaryota</taxon>
        <taxon>Metazoa</taxon>
        <taxon>Chordata</taxon>
        <taxon>Craniata</taxon>
        <taxon>Vertebrata</taxon>
        <taxon>Euteleostomi</taxon>
        <taxon>Actinopterygii</taxon>
        <taxon>Neopterygii</taxon>
        <taxon>Teleostei</taxon>
        <taxon>Neoteleostei</taxon>
        <taxon>Acanthomorphata</taxon>
        <taxon>Eupercaria</taxon>
        <taxon>Perciformes</taxon>
        <taxon>Cottioidei</taxon>
        <taxon>Cottales</taxon>
        <taxon>Liparidae</taxon>
        <taxon>Liparis</taxon>
    </lineage>
</organism>
<reference evidence="1 2" key="1">
    <citation type="submission" date="2019-03" db="EMBL/GenBank/DDBJ databases">
        <title>First draft genome of Liparis tanakae, snailfish: a comprehensive survey of snailfish specific genes.</title>
        <authorList>
            <person name="Kim W."/>
            <person name="Song I."/>
            <person name="Jeong J.-H."/>
            <person name="Kim D."/>
            <person name="Kim S."/>
            <person name="Ryu S."/>
            <person name="Song J.Y."/>
            <person name="Lee S.K."/>
        </authorList>
    </citation>
    <scope>NUCLEOTIDE SEQUENCE [LARGE SCALE GENOMIC DNA]</scope>
    <source>
        <tissue evidence="1">Muscle</tissue>
    </source>
</reference>
<proteinExistence type="predicted"/>
<dbReference type="EMBL" id="SRLO01001017">
    <property type="protein sequence ID" value="TNN42719.1"/>
    <property type="molecule type" value="Genomic_DNA"/>
</dbReference>
<sequence>MFTAAAATRYNGGYKASSSVFVFSYFRFKVAVTNVDFPPFPVSLQKAVVVPTEDPRLKLEKHGREMRLHEANEQMWRA</sequence>
<name>A0A4Z2FNL0_9TELE</name>
<evidence type="ECO:0000313" key="2">
    <source>
        <dbReference type="Proteomes" id="UP000314294"/>
    </source>
</evidence>
<accession>A0A4Z2FNL0</accession>
<evidence type="ECO:0000313" key="1">
    <source>
        <dbReference type="EMBL" id="TNN42719.1"/>
    </source>
</evidence>
<dbReference type="AlphaFoldDB" id="A0A4Z2FNL0"/>
<dbReference type="Proteomes" id="UP000314294">
    <property type="component" value="Unassembled WGS sequence"/>
</dbReference>
<gene>
    <name evidence="1" type="ORF">EYF80_047079</name>
</gene>
<keyword evidence="2" id="KW-1185">Reference proteome</keyword>